<dbReference type="Proteomes" id="UP000179807">
    <property type="component" value="Unassembled WGS sequence"/>
</dbReference>
<evidence type="ECO:0000313" key="2">
    <source>
        <dbReference type="EMBL" id="OHS97902.1"/>
    </source>
</evidence>
<reference evidence="2" key="1">
    <citation type="submission" date="2016-10" db="EMBL/GenBank/DDBJ databases">
        <authorList>
            <person name="Benchimol M."/>
            <person name="Almeida L.G."/>
            <person name="Vasconcelos A.T."/>
            <person name="Perreira-Neves A."/>
            <person name="Rosa I.A."/>
            <person name="Tasca T."/>
            <person name="Bogo M.R."/>
            <person name="de Souza W."/>
        </authorList>
    </citation>
    <scope>NUCLEOTIDE SEQUENCE [LARGE SCALE GENOMIC DNA]</scope>
    <source>
        <strain evidence="2">K</strain>
    </source>
</reference>
<organism evidence="2 3">
    <name type="scientific">Tritrichomonas foetus</name>
    <dbReference type="NCBI Taxonomy" id="1144522"/>
    <lineage>
        <taxon>Eukaryota</taxon>
        <taxon>Metamonada</taxon>
        <taxon>Parabasalia</taxon>
        <taxon>Tritrichomonadida</taxon>
        <taxon>Tritrichomonadidae</taxon>
        <taxon>Tritrichomonas</taxon>
    </lineage>
</organism>
<name>A0A1J4JFB2_9EUKA</name>
<dbReference type="RefSeq" id="XP_068351039.1">
    <property type="nucleotide sequence ID" value="XM_068510449.1"/>
</dbReference>
<comment type="caution">
    <text evidence="2">The sequence shown here is derived from an EMBL/GenBank/DDBJ whole genome shotgun (WGS) entry which is preliminary data.</text>
</comment>
<protein>
    <submittedName>
        <fullName evidence="2">Uncharacterized protein</fullName>
    </submittedName>
</protein>
<feature type="transmembrane region" description="Helical" evidence="1">
    <location>
        <begin position="200"/>
        <end position="219"/>
    </location>
</feature>
<proteinExistence type="predicted"/>
<evidence type="ECO:0000256" key="1">
    <source>
        <dbReference type="SAM" id="Phobius"/>
    </source>
</evidence>
<keyword evidence="1" id="KW-0472">Membrane</keyword>
<feature type="transmembrane region" description="Helical" evidence="1">
    <location>
        <begin position="174"/>
        <end position="194"/>
    </location>
</feature>
<evidence type="ECO:0000313" key="3">
    <source>
        <dbReference type="Proteomes" id="UP000179807"/>
    </source>
</evidence>
<gene>
    <name evidence="2" type="ORF">TRFO_35773</name>
</gene>
<feature type="transmembrane region" description="Helical" evidence="1">
    <location>
        <begin position="75"/>
        <end position="108"/>
    </location>
</feature>
<keyword evidence="1" id="KW-1133">Transmembrane helix</keyword>
<sequence>MQFSASIEFEEIPNLPSADSISDFVAPPPEVPEIKFRVPSTPLLETDNIIRFLMPHQALIDQIQALLLWRRPVQFGIFVFLFESILFFIQFTGMGFFPFICFYILILYTLKAISFKYHDFFASVVFPPVEDRGSENETNRIFTLEEIASFISVVGSRIHTFLLGCKQKADDPTIFGQIIWITFLFCFFMLAVIVRTFPLFFLFLHVIVFLPGIIFHPIVNPHILPYLQRLMMTIAPKIKDE</sequence>
<keyword evidence="3" id="KW-1185">Reference proteome</keyword>
<keyword evidence="1" id="KW-0812">Transmembrane</keyword>
<dbReference type="EMBL" id="MLAK01001086">
    <property type="protein sequence ID" value="OHS97902.1"/>
    <property type="molecule type" value="Genomic_DNA"/>
</dbReference>
<dbReference type="GeneID" id="94845153"/>
<accession>A0A1J4JFB2</accession>
<dbReference type="VEuPathDB" id="TrichDB:TRFO_35773"/>
<dbReference type="AlphaFoldDB" id="A0A1J4JFB2"/>